<dbReference type="PROSITE" id="PS01124">
    <property type="entry name" value="HTH_ARAC_FAMILY_2"/>
    <property type="match status" value="1"/>
</dbReference>
<organism evidence="3 4">
    <name type="scientific">Flavobacterium panici</name>
    <dbReference type="NCBI Taxonomy" id="2654843"/>
    <lineage>
        <taxon>Bacteria</taxon>
        <taxon>Pseudomonadati</taxon>
        <taxon>Bacteroidota</taxon>
        <taxon>Flavobacteriia</taxon>
        <taxon>Flavobacteriales</taxon>
        <taxon>Flavobacteriaceae</taxon>
        <taxon>Flavobacterium</taxon>
    </lineage>
</organism>
<sequence length="558" mass="65544">MNQKTYVLLFLFSLQLLYSQKKTFNIPDSLKHKSYNYLDDRIYELRGDSSRASIYLYTYLAKAKKENNWKEILNGYQSILHESPINLRLVYADSMIYAAKTSKQNDLIGSAYLSKGIAFYWKNDIQHALDNFIKANQYISRSNDQYLIFKVKYNIANIKVYLGFYDEAIALLSETTAHFKNEDERPYLNSLHLLGLCYNRIGDYGSCTETNNIGIAESERLHKLEMKPYFLHSEGVNQFFQNNYHIAIDNLNEALKVIGKSTDSGTIAIANFYIGKSFWQLKKYDQALGYFKKVDSIYNKSGYIDPYLRETYELLIKYYKTKNDLNAQLYSIDQLLKADNYLNESYKYLVTRIHKEYDTSELIHQKDEINAQFMREKQHVTMFIVAVVILFTTSFVLTFKYFRNRRFYKKKFDELMVQLNNEHSNIPKNKTNKEPILEISPETAATILRQLEKFEKDKKFLEKDLTLSKIAGMFNSNPKYLSTIIGYHREKTFNKYINDLKIDHLISLLKTDKKIRKYSNGALADIAGFSSTQRFAHAFLARTEMPTSFFIEEIKKKN</sequence>
<evidence type="ECO:0000256" key="1">
    <source>
        <dbReference type="SAM" id="Phobius"/>
    </source>
</evidence>
<gene>
    <name evidence="3" type="ORF">FLAPXU55_02110</name>
</gene>
<dbReference type="InterPro" id="IPR011990">
    <property type="entry name" value="TPR-like_helical_dom_sf"/>
</dbReference>
<dbReference type="Gene3D" id="1.25.40.10">
    <property type="entry name" value="Tetratricopeptide repeat domain"/>
    <property type="match status" value="2"/>
</dbReference>
<accession>A0A9N8J2S8</accession>
<protein>
    <submittedName>
        <fullName evidence="3">AraC family transcriptional regulator</fullName>
    </submittedName>
</protein>
<name>A0A9N8J2S8_9FLAO</name>
<dbReference type="InterPro" id="IPR019734">
    <property type="entry name" value="TPR_rpt"/>
</dbReference>
<keyword evidence="1" id="KW-0812">Transmembrane</keyword>
<keyword evidence="4" id="KW-1185">Reference proteome</keyword>
<dbReference type="PANTHER" id="PTHR10098">
    <property type="entry name" value="RAPSYN-RELATED"/>
    <property type="match status" value="1"/>
</dbReference>
<dbReference type="SUPFAM" id="SSF48452">
    <property type="entry name" value="TPR-like"/>
    <property type="match status" value="2"/>
</dbReference>
<dbReference type="Gene3D" id="1.10.10.60">
    <property type="entry name" value="Homeodomain-like"/>
    <property type="match status" value="2"/>
</dbReference>
<dbReference type="GO" id="GO:0043565">
    <property type="term" value="F:sequence-specific DNA binding"/>
    <property type="evidence" value="ECO:0007669"/>
    <property type="project" value="InterPro"/>
</dbReference>
<dbReference type="SMART" id="SM00028">
    <property type="entry name" value="TPR"/>
    <property type="match status" value="4"/>
</dbReference>
<dbReference type="AlphaFoldDB" id="A0A9N8J2S8"/>
<evidence type="ECO:0000313" key="4">
    <source>
        <dbReference type="Proteomes" id="UP000533639"/>
    </source>
</evidence>
<keyword evidence="1" id="KW-0472">Membrane</keyword>
<feature type="domain" description="HTH araC/xylS-type" evidence="2">
    <location>
        <begin position="461"/>
        <end position="553"/>
    </location>
</feature>
<comment type="caution">
    <text evidence="3">The sequence shown here is derived from an EMBL/GenBank/DDBJ whole genome shotgun (WGS) entry which is preliminary data.</text>
</comment>
<evidence type="ECO:0000313" key="3">
    <source>
        <dbReference type="EMBL" id="CAC9974413.1"/>
    </source>
</evidence>
<dbReference type="Proteomes" id="UP000533639">
    <property type="component" value="Unassembled WGS sequence"/>
</dbReference>
<dbReference type="GO" id="GO:0003700">
    <property type="term" value="F:DNA-binding transcription factor activity"/>
    <property type="evidence" value="ECO:0007669"/>
    <property type="project" value="InterPro"/>
</dbReference>
<keyword evidence="1" id="KW-1133">Transmembrane helix</keyword>
<dbReference type="EMBL" id="CAIJDE010000040">
    <property type="protein sequence ID" value="CAC9974413.1"/>
    <property type="molecule type" value="Genomic_DNA"/>
</dbReference>
<evidence type="ECO:0000259" key="2">
    <source>
        <dbReference type="PROSITE" id="PS01124"/>
    </source>
</evidence>
<dbReference type="RefSeq" id="WP_180857625.1">
    <property type="nucleotide sequence ID" value="NZ_CAIJDE010000040.1"/>
</dbReference>
<reference evidence="3 4" key="1">
    <citation type="submission" date="2020-06" db="EMBL/GenBank/DDBJ databases">
        <authorList>
            <person name="Criscuolo A."/>
        </authorList>
    </citation>
    <scope>NUCLEOTIDE SEQUENCE [LARGE SCALE GENOMIC DNA]</scope>
    <source>
        <strain evidence="3">PXU-55</strain>
    </source>
</reference>
<proteinExistence type="predicted"/>
<dbReference type="SMART" id="SM00342">
    <property type="entry name" value="HTH_ARAC"/>
    <property type="match status" value="1"/>
</dbReference>
<dbReference type="InterPro" id="IPR018060">
    <property type="entry name" value="HTH_AraC"/>
</dbReference>
<feature type="transmembrane region" description="Helical" evidence="1">
    <location>
        <begin position="380"/>
        <end position="402"/>
    </location>
</feature>